<organism evidence="2 3">
    <name type="scientific">Butyribacter intestini</name>
    <dbReference type="NCBI Taxonomy" id="1703332"/>
    <lineage>
        <taxon>Bacteria</taxon>
        <taxon>Bacillati</taxon>
        <taxon>Bacillota</taxon>
        <taxon>Clostridia</taxon>
        <taxon>Lachnospirales</taxon>
        <taxon>Lachnospiraceae</taxon>
        <taxon>Butyribacter</taxon>
    </lineage>
</organism>
<evidence type="ECO:0000259" key="1">
    <source>
        <dbReference type="PROSITE" id="PS50994"/>
    </source>
</evidence>
<dbReference type="AlphaFoldDB" id="A0AAW3JTW4"/>
<dbReference type="InterPro" id="IPR051917">
    <property type="entry name" value="Transposase-Integrase"/>
</dbReference>
<dbReference type="GO" id="GO:0003676">
    <property type="term" value="F:nucleic acid binding"/>
    <property type="evidence" value="ECO:0007669"/>
    <property type="project" value="InterPro"/>
</dbReference>
<gene>
    <name evidence="2" type="ORF">APZ18_00360</name>
</gene>
<dbReference type="SUPFAM" id="SSF53098">
    <property type="entry name" value="Ribonuclease H-like"/>
    <property type="match status" value="1"/>
</dbReference>
<dbReference type="GO" id="GO:0015074">
    <property type="term" value="P:DNA integration"/>
    <property type="evidence" value="ECO:0007669"/>
    <property type="project" value="InterPro"/>
</dbReference>
<accession>A0AAW3JTW4</accession>
<dbReference type="Gene3D" id="3.30.420.10">
    <property type="entry name" value="Ribonuclease H-like superfamily/Ribonuclease H"/>
    <property type="match status" value="1"/>
</dbReference>
<name>A0AAW3JTW4_9FIRM</name>
<dbReference type="InterPro" id="IPR001584">
    <property type="entry name" value="Integrase_cat-core"/>
</dbReference>
<keyword evidence="3" id="KW-1185">Reference proteome</keyword>
<dbReference type="GO" id="GO:0004803">
    <property type="term" value="F:transposase activity"/>
    <property type="evidence" value="ECO:0007669"/>
    <property type="project" value="TreeGrafter"/>
</dbReference>
<dbReference type="PROSITE" id="PS50994">
    <property type="entry name" value="INTEGRASE"/>
    <property type="match status" value="1"/>
</dbReference>
<dbReference type="GO" id="GO:0032196">
    <property type="term" value="P:transposition"/>
    <property type="evidence" value="ECO:0007669"/>
    <property type="project" value="TreeGrafter"/>
</dbReference>
<dbReference type="PANTHER" id="PTHR10948">
    <property type="entry name" value="TRANSPOSASE"/>
    <property type="match status" value="1"/>
</dbReference>
<sequence>MSNNCTLEKRFYKALVAQKEYELVRSESRSGFNLCEDELKQLDSVISPLLKNGQSIHHIIANNPSQPVAEFDSIEGIKGGSVLLTIHFVLPKLQLAFLRDANDSKSVTDIFDALYKLLGFENFTKILPICLADNGTEFSDPFGIEADSDGVIRSRLFYCDPSSPGQKGVCENNHEFIRRIIPKSTDLGQYTQSQIDIMMDHINSYESPELGDKSPYEMFEFYYGKEILDLLGVHKIVPNEIILKPELLKNR</sequence>
<evidence type="ECO:0000313" key="3">
    <source>
        <dbReference type="Proteomes" id="UP000050833"/>
    </source>
</evidence>
<dbReference type="InterPro" id="IPR036397">
    <property type="entry name" value="RNaseH_sf"/>
</dbReference>
<feature type="domain" description="Integrase catalytic" evidence="1">
    <location>
        <begin position="60"/>
        <end position="223"/>
    </location>
</feature>
<dbReference type="Proteomes" id="UP000050833">
    <property type="component" value="Unassembled WGS sequence"/>
</dbReference>
<reference evidence="2 3" key="1">
    <citation type="submission" date="2015-10" db="EMBL/GenBank/DDBJ databases">
        <title>Butyribacter intestini gen. nov., sp. nov., a butyric acid-producing bacterium of the family Lachnospiraceae isolated from the human faeces.</title>
        <authorList>
            <person name="Zou Y."/>
            <person name="Xue W."/>
            <person name="Luo G."/>
            <person name="Lv M."/>
        </authorList>
    </citation>
    <scope>NUCLEOTIDE SEQUENCE [LARGE SCALE GENOMIC DNA]</scope>
    <source>
        <strain evidence="2 3">TF01-11</strain>
    </source>
</reference>
<dbReference type="InterPro" id="IPR012337">
    <property type="entry name" value="RNaseH-like_sf"/>
</dbReference>
<dbReference type="EMBL" id="LLKB01000001">
    <property type="protein sequence ID" value="KQC85701.1"/>
    <property type="molecule type" value="Genomic_DNA"/>
</dbReference>
<dbReference type="GO" id="GO:0005829">
    <property type="term" value="C:cytosol"/>
    <property type="evidence" value="ECO:0007669"/>
    <property type="project" value="TreeGrafter"/>
</dbReference>
<comment type="caution">
    <text evidence="2">The sequence shown here is derived from an EMBL/GenBank/DDBJ whole genome shotgun (WGS) entry which is preliminary data.</text>
</comment>
<proteinExistence type="predicted"/>
<protein>
    <recommendedName>
        <fullName evidence="1">Integrase catalytic domain-containing protein</fullName>
    </recommendedName>
</protein>
<evidence type="ECO:0000313" key="2">
    <source>
        <dbReference type="EMBL" id="KQC85701.1"/>
    </source>
</evidence>
<dbReference type="PANTHER" id="PTHR10948:SF23">
    <property type="entry name" value="TRANSPOSASE INSI FOR INSERTION SEQUENCE ELEMENT IS30A-RELATED"/>
    <property type="match status" value="1"/>
</dbReference>